<comment type="caution">
    <text evidence="1">The sequence shown here is derived from an EMBL/GenBank/DDBJ whole genome shotgun (WGS) entry which is preliminary data.</text>
</comment>
<name>A0A0R0M0L7_9MICR</name>
<feature type="non-terminal residue" evidence="1">
    <location>
        <position position="1"/>
    </location>
</feature>
<organism evidence="1 2">
    <name type="scientific">Pseudoloma neurophilia</name>
    <dbReference type="NCBI Taxonomy" id="146866"/>
    <lineage>
        <taxon>Eukaryota</taxon>
        <taxon>Fungi</taxon>
        <taxon>Fungi incertae sedis</taxon>
        <taxon>Microsporidia</taxon>
        <taxon>Pseudoloma</taxon>
    </lineage>
</organism>
<keyword evidence="2" id="KW-1185">Reference proteome</keyword>
<dbReference type="AlphaFoldDB" id="A0A0R0M0L7"/>
<proteinExistence type="predicted"/>
<reference evidence="1 2" key="1">
    <citation type="submission" date="2015-07" db="EMBL/GenBank/DDBJ databases">
        <title>The genome of Pseudoloma neurophilia, a relevant intracellular parasite of the zebrafish.</title>
        <authorList>
            <person name="Ndikumana S."/>
            <person name="Pelin A."/>
            <person name="Sanders J."/>
            <person name="Corradi N."/>
        </authorList>
    </citation>
    <scope>NUCLEOTIDE SEQUENCE [LARGE SCALE GENOMIC DNA]</scope>
    <source>
        <strain evidence="1 2">MK1</strain>
    </source>
</reference>
<evidence type="ECO:0000313" key="1">
    <source>
        <dbReference type="EMBL" id="KRH92551.1"/>
    </source>
</evidence>
<protein>
    <submittedName>
        <fullName evidence="1">Uncharacterized protein</fullName>
    </submittedName>
</protein>
<evidence type="ECO:0000313" key="2">
    <source>
        <dbReference type="Proteomes" id="UP000051530"/>
    </source>
</evidence>
<dbReference type="Proteomes" id="UP000051530">
    <property type="component" value="Unassembled WGS sequence"/>
</dbReference>
<accession>A0A0R0M0L7</accession>
<gene>
    <name evidence="1" type="ORF">M153_46190001451</name>
</gene>
<dbReference type="VEuPathDB" id="MicrosporidiaDB:M153_46190001451"/>
<sequence length="190" mass="22712">NKKVKNHSAFKLLRLLMKNMEIPPFTYRSVSGILCYNCKILKYLKKEQINYAIIEIERKNIEAFLSDQKLIRYFQQFHDSPCCNSSKPSIFKTFNFFSDCKCLVLHLDNPYYKKCDIPLKVVVRDVHCKFVLLGCLLKYKGSDFYLFKKDHVWYLQANEFFKILDIDEFLKANSERIMICFYLKSLYNIS</sequence>
<dbReference type="EMBL" id="LGUB01000839">
    <property type="protein sequence ID" value="KRH92551.1"/>
    <property type="molecule type" value="Genomic_DNA"/>
</dbReference>